<sequence>MEWSYWKVILKYGHVGIRNEVSVARHLTMPVEYTLLEVMHKAQNMPGVKAKGILSARRISIDEYLIGHREEAENFYLQRLMTFRQKTC</sequence>
<evidence type="ECO:0000313" key="1">
    <source>
        <dbReference type="EMBL" id="QBP42518.1"/>
    </source>
</evidence>
<dbReference type="Proteomes" id="UP000294292">
    <property type="component" value="Chromosome"/>
</dbReference>
<dbReference type="OrthoDB" id="2453187at2"/>
<organism evidence="1 2">
    <name type="scientific">Paenisporosarcina antarctica</name>
    <dbReference type="NCBI Taxonomy" id="417367"/>
    <lineage>
        <taxon>Bacteria</taxon>
        <taxon>Bacillati</taxon>
        <taxon>Bacillota</taxon>
        <taxon>Bacilli</taxon>
        <taxon>Bacillales</taxon>
        <taxon>Caryophanaceae</taxon>
        <taxon>Paenisporosarcina</taxon>
    </lineage>
</organism>
<accession>A0A4P7A1N0</accession>
<protein>
    <submittedName>
        <fullName evidence="1">Uncharacterized protein</fullName>
    </submittedName>
</protein>
<gene>
    <name evidence="1" type="ORF">E2636_15790</name>
</gene>
<name>A0A4P7A1N0_9BACL</name>
<dbReference type="AlphaFoldDB" id="A0A4P7A1N0"/>
<evidence type="ECO:0000313" key="2">
    <source>
        <dbReference type="Proteomes" id="UP000294292"/>
    </source>
</evidence>
<dbReference type="RefSeq" id="WP_134211066.1">
    <property type="nucleotide sequence ID" value="NZ_CP038015.1"/>
</dbReference>
<reference evidence="1 2" key="1">
    <citation type="submission" date="2019-03" db="EMBL/GenBank/DDBJ databases">
        <title>Complete genome sequence of Paenisporosarcina antarctica CGMCC 1.6503T.</title>
        <authorList>
            <person name="Rong J.-C."/>
            <person name="Chi N.-Y."/>
            <person name="Zhang Q.-F."/>
        </authorList>
    </citation>
    <scope>NUCLEOTIDE SEQUENCE [LARGE SCALE GENOMIC DNA]</scope>
    <source>
        <strain evidence="1 2">CGMCC 1.6503</strain>
    </source>
</reference>
<keyword evidence="2" id="KW-1185">Reference proteome</keyword>
<dbReference type="EMBL" id="CP038015">
    <property type="protein sequence ID" value="QBP42518.1"/>
    <property type="molecule type" value="Genomic_DNA"/>
</dbReference>
<dbReference type="KEGG" id="panc:E2636_15790"/>
<proteinExistence type="predicted"/>